<dbReference type="PANTHER" id="PTHR47941">
    <property type="entry name" value="PENTATRICOPEPTIDE REPEAT-CONTAINING PROTEIN 3, MITOCHONDRIAL"/>
    <property type="match status" value="1"/>
</dbReference>
<dbReference type="Proteomes" id="UP001227230">
    <property type="component" value="Chromosome 8"/>
</dbReference>
<name>A0ABY9CC17_VITVI</name>
<keyword evidence="5" id="KW-1185">Reference proteome</keyword>
<evidence type="ECO:0008006" key="6">
    <source>
        <dbReference type="Google" id="ProtNLM"/>
    </source>
</evidence>
<feature type="repeat" description="PPR" evidence="3">
    <location>
        <begin position="257"/>
        <end position="291"/>
    </location>
</feature>
<feature type="repeat" description="PPR" evidence="3">
    <location>
        <begin position="220"/>
        <end position="256"/>
    </location>
</feature>
<dbReference type="Pfam" id="PF13041">
    <property type="entry name" value="PPR_2"/>
    <property type="match status" value="2"/>
</dbReference>
<evidence type="ECO:0000313" key="5">
    <source>
        <dbReference type="Proteomes" id="UP001227230"/>
    </source>
</evidence>
<dbReference type="EMBL" id="CP126655">
    <property type="protein sequence ID" value="WJZ92908.1"/>
    <property type="molecule type" value="Genomic_DNA"/>
</dbReference>
<dbReference type="InterPro" id="IPR011990">
    <property type="entry name" value="TPR-like_helical_dom_sf"/>
</dbReference>
<evidence type="ECO:0000256" key="2">
    <source>
        <dbReference type="ARBA" id="ARBA00022737"/>
    </source>
</evidence>
<dbReference type="NCBIfam" id="TIGR00756">
    <property type="entry name" value="PPR"/>
    <property type="match status" value="6"/>
</dbReference>
<feature type="repeat" description="PPR" evidence="3">
    <location>
        <begin position="397"/>
        <end position="431"/>
    </location>
</feature>
<dbReference type="Pfam" id="PF01535">
    <property type="entry name" value="PPR"/>
    <property type="match status" value="2"/>
</dbReference>
<organism evidence="4 5">
    <name type="scientific">Vitis vinifera</name>
    <name type="common">Grape</name>
    <dbReference type="NCBI Taxonomy" id="29760"/>
    <lineage>
        <taxon>Eukaryota</taxon>
        <taxon>Viridiplantae</taxon>
        <taxon>Streptophyta</taxon>
        <taxon>Embryophyta</taxon>
        <taxon>Tracheophyta</taxon>
        <taxon>Spermatophyta</taxon>
        <taxon>Magnoliopsida</taxon>
        <taxon>eudicotyledons</taxon>
        <taxon>Gunneridae</taxon>
        <taxon>Pentapetalae</taxon>
        <taxon>rosids</taxon>
        <taxon>Vitales</taxon>
        <taxon>Vitaceae</taxon>
        <taxon>Viteae</taxon>
        <taxon>Vitis</taxon>
    </lineage>
</organism>
<keyword evidence="2" id="KW-0677">Repeat</keyword>
<gene>
    <name evidence="4" type="ORF">VitviT2T_011879</name>
</gene>
<dbReference type="InterPro" id="IPR002885">
    <property type="entry name" value="PPR_rpt"/>
</dbReference>
<evidence type="ECO:0000256" key="1">
    <source>
        <dbReference type="ARBA" id="ARBA00007626"/>
    </source>
</evidence>
<sequence>MAMLRPPSFSKTNFLRKRRKWPLSPYKATWHETFHHRQAMQTLKNTIANQSPSPQSPSNSQFLSILIDSFRIYNSDPTPNAYRFVISTLTRCRQFHHLPPLLHRLEKVEKFETPEFIFTNLIKVYGNANMFEDAVDLFFRIPNFRCVPSVYSLNALLYVLCKRREGLVMVPQILLKSQAMNIRLEESSFRILVAALCRIKKHNYAIRILNYMLNDGYAVDAKMCSIILSSLCEQKGLSGDEVLRFMEEMRKLGFYPGRVDCNNVIRFLVKEGMVMDALGVFDQMKTDGIKPDTVSYTMILNGVTADGDYEKADDLFDEMLVLGVVPDIHAYNVYINSLCKQNNIEEGVRMLASMRELGCKPDYVTYNMLLEGMSKVRDLGGMRELAREMELEGVQWNWETYRIMLDGLVGKGEIDESCSLLEEMLDKYFSCWCSTFDEIICELCQRGLVCKALQLVNKMVRKTIAPGARAWEALLLGSVEFSFAETSLTELVNPIQIHPARLPEHQP</sequence>
<accession>A0ABY9CC17</accession>
<dbReference type="PROSITE" id="PS51375">
    <property type="entry name" value="PPR"/>
    <property type="match status" value="6"/>
</dbReference>
<evidence type="ECO:0000313" key="4">
    <source>
        <dbReference type="EMBL" id="WJZ92908.1"/>
    </source>
</evidence>
<comment type="similarity">
    <text evidence="1">Belongs to the PPR family. P subfamily.</text>
</comment>
<proteinExistence type="inferred from homology"/>
<reference evidence="4 5" key="1">
    <citation type="journal article" date="2023" name="Hortic Res">
        <title>The complete reference genome for grapevine (Vitis vinifera L.) genetics and breeding.</title>
        <authorList>
            <person name="Shi X."/>
            <person name="Cao S."/>
            <person name="Wang X."/>
            <person name="Huang S."/>
            <person name="Wang Y."/>
            <person name="Liu Z."/>
            <person name="Liu W."/>
            <person name="Leng X."/>
            <person name="Peng Y."/>
            <person name="Wang N."/>
            <person name="Wang Y."/>
            <person name="Ma Z."/>
            <person name="Xu X."/>
            <person name="Zhang F."/>
            <person name="Xue H."/>
            <person name="Zhong H."/>
            <person name="Wang Y."/>
            <person name="Zhang K."/>
            <person name="Velt A."/>
            <person name="Avia K."/>
            <person name="Holtgrawe D."/>
            <person name="Grimplet J."/>
            <person name="Matus J.T."/>
            <person name="Ware D."/>
            <person name="Wu X."/>
            <person name="Wang H."/>
            <person name="Liu C."/>
            <person name="Fang Y."/>
            <person name="Rustenholz C."/>
            <person name="Cheng Z."/>
            <person name="Xiao H."/>
            <person name="Zhou Y."/>
        </authorList>
    </citation>
    <scope>NUCLEOTIDE SEQUENCE [LARGE SCALE GENOMIC DNA]</scope>
    <source>
        <strain evidence="5">cv. Pinot noir / PN40024</strain>
        <tissue evidence="4">Leaf</tissue>
    </source>
</reference>
<protein>
    <recommendedName>
        <fullName evidence="6">Pentatricopeptide repeat-containing protein, mitochondrial</fullName>
    </recommendedName>
</protein>
<feature type="repeat" description="PPR" evidence="3">
    <location>
        <begin position="327"/>
        <end position="361"/>
    </location>
</feature>
<evidence type="ECO:0000256" key="3">
    <source>
        <dbReference type="PROSITE-ProRule" id="PRU00708"/>
    </source>
</evidence>
<feature type="repeat" description="PPR" evidence="3">
    <location>
        <begin position="292"/>
        <end position="326"/>
    </location>
</feature>
<feature type="repeat" description="PPR" evidence="3">
    <location>
        <begin position="362"/>
        <end position="396"/>
    </location>
</feature>
<dbReference type="Gene3D" id="1.25.40.10">
    <property type="entry name" value="Tetratricopeptide repeat domain"/>
    <property type="match status" value="4"/>
</dbReference>